<dbReference type="SUPFAM" id="SSF48239">
    <property type="entry name" value="Terpenoid cyclases/Protein prenyltransferases"/>
    <property type="match status" value="1"/>
</dbReference>
<sequence>MDAIYVKQALMCKQVHKKLVTSEDPTENFHLIDIIQRLGIEHYFVEEIKVALEKQFLILSSNPIDFVSSHELYEVALAFRLLRQGGYYVNAELFDCLKCSKKSLRVKYGEDVKGLIALYEASQLSIEGEDGLNDLGYLSCELLQAWLPRHQDHIQAIYVSNTLQYPIHYGLSRFMDKSIFINDLKAKNKWICLDELAKMNSSIVKFMNKNESVEVFKWWEDLGLAKEMKFAGYNPLKWYMWPMACFTDPCFSNERVELTKPISLVYIIDDIFDVHGTLDQLTLFTEAVNRWEMDGAENLPNFMKVSLSSLYKVTNNFAEMVYKKHGFNPIDTLKISWVRLLNAFLKEAHWLNSGILPTTEEYLNNGIVSTGVHVVLIHAFFLMDHAKGITKETLSILDEEFPNIIYSVAKILRLSDDLEGVKSGDQNGLDGSYLNCYMSEHQDISCEDVQRHVAEMILNEWKCLNQEILNPYVFPSSFTNFCLNAARMVPLMYHYKSNPSLSSLKEHVKSLIKSC</sequence>
<accession>G7IY13</accession>
<dbReference type="Gene3D" id="1.10.600.10">
    <property type="entry name" value="Farnesyl Diphosphate Synthase"/>
    <property type="match status" value="1"/>
</dbReference>
<keyword evidence="9" id="KW-1185">Reference proteome</keyword>
<organism evidence="6 9">
    <name type="scientific">Medicago truncatula</name>
    <name type="common">Barrel medic</name>
    <name type="synonym">Medicago tribuloides</name>
    <dbReference type="NCBI Taxonomy" id="3880"/>
    <lineage>
        <taxon>Eukaryota</taxon>
        <taxon>Viridiplantae</taxon>
        <taxon>Streptophyta</taxon>
        <taxon>Embryophyta</taxon>
        <taxon>Tracheophyta</taxon>
        <taxon>Spermatophyta</taxon>
        <taxon>Magnoliopsida</taxon>
        <taxon>eudicotyledons</taxon>
        <taxon>Gunneridae</taxon>
        <taxon>Pentapetalae</taxon>
        <taxon>rosids</taxon>
        <taxon>fabids</taxon>
        <taxon>Fabales</taxon>
        <taxon>Fabaceae</taxon>
        <taxon>Papilionoideae</taxon>
        <taxon>50 kb inversion clade</taxon>
        <taxon>NPAAA clade</taxon>
        <taxon>Hologalegina</taxon>
        <taxon>IRL clade</taxon>
        <taxon>Trifolieae</taxon>
        <taxon>Medicago</taxon>
    </lineage>
</organism>
<evidence type="ECO:0000313" key="6">
    <source>
        <dbReference type="EMBL" id="AES70355.2"/>
    </source>
</evidence>
<evidence type="ECO:0000256" key="3">
    <source>
        <dbReference type="ARBA" id="ARBA00022842"/>
    </source>
</evidence>
<dbReference type="OrthoDB" id="1396482at2759"/>
<dbReference type="Proteomes" id="UP000002051">
    <property type="component" value="Chromosome 3"/>
</dbReference>
<dbReference type="KEGG" id="mtr:11445305"/>
<dbReference type="InterPro" id="IPR005630">
    <property type="entry name" value="Terpene_synthase_metal-bd"/>
</dbReference>
<keyword evidence="7" id="KW-0456">Lyase</keyword>
<dbReference type="GO" id="GO:0016114">
    <property type="term" value="P:terpenoid biosynthetic process"/>
    <property type="evidence" value="ECO:0007669"/>
    <property type="project" value="InterPro"/>
</dbReference>
<dbReference type="PANTHER" id="PTHR31225:SF73">
    <property type="entry name" value="NERYL DIPHOSPHATE DIPHOSPHATASE, CHLOROPLASTIC"/>
    <property type="match status" value="1"/>
</dbReference>
<evidence type="ECO:0000259" key="5">
    <source>
        <dbReference type="Pfam" id="PF03936"/>
    </source>
</evidence>
<dbReference type="Gramene" id="rna15242">
    <property type="protein sequence ID" value="RHN67097.1"/>
    <property type="gene ID" value="gene15242"/>
</dbReference>
<keyword evidence="2" id="KW-0479">Metal-binding</keyword>
<keyword evidence="3" id="KW-0460">Magnesium</keyword>
<dbReference type="InterPro" id="IPR001906">
    <property type="entry name" value="Terpene_synth_N"/>
</dbReference>
<dbReference type="PaxDb" id="3880-AES70355"/>
<dbReference type="SFLD" id="SFLDG01019">
    <property type="entry name" value="Terpene_Cyclase_Like_1_C_Termi"/>
    <property type="match status" value="1"/>
</dbReference>
<dbReference type="Gene3D" id="1.50.10.130">
    <property type="entry name" value="Terpene synthase, N-terminal domain"/>
    <property type="match status" value="1"/>
</dbReference>
<protein>
    <submittedName>
        <fullName evidence="6">(3S)-linalool/(E)-nerolidol/(E,E)-geranyl linalool synthase</fullName>
    </submittedName>
    <submittedName>
        <fullName evidence="7">Putative (3S,6E)-nerolidol synthase</fullName>
        <ecNumber evidence="7">4.2.3.48</ecNumber>
    </submittedName>
</protein>
<dbReference type="EnsemblPlants" id="AES70355">
    <property type="protein sequence ID" value="AES70355"/>
    <property type="gene ID" value="MTR_3g052120"/>
</dbReference>
<accession>A0A0C3VG61</accession>
<dbReference type="Pfam" id="PF01397">
    <property type="entry name" value="Terpene_synth"/>
    <property type="match status" value="1"/>
</dbReference>
<evidence type="ECO:0000256" key="1">
    <source>
        <dbReference type="ARBA" id="ARBA00001946"/>
    </source>
</evidence>
<comment type="cofactor">
    <cofactor evidence="1">
        <name>Mg(2+)</name>
        <dbReference type="ChEBI" id="CHEBI:18420"/>
    </cofactor>
</comment>
<dbReference type="EMBL" id="PSQE01000003">
    <property type="protein sequence ID" value="RHN67097.1"/>
    <property type="molecule type" value="Genomic_DNA"/>
</dbReference>
<dbReference type="EMBL" id="CM001219">
    <property type="protein sequence ID" value="AES70355.2"/>
    <property type="molecule type" value="Genomic_DNA"/>
</dbReference>
<reference evidence="6 9" key="2">
    <citation type="journal article" date="2014" name="BMC Genomics">
        <title>An improved genome release (version Mt4.0) for the model legume Medicago truncatula.</title>
        <authorList>
            <person name="Tang H."/>
            <person name="Krishnakumar V."/>
            <person name="Bidwell S."/>
            <person name="Rosen B."/>
            <person name="Chan A."/>
            <person name="Zhou S."/>
            <person name="Gentzbittel L."/>
            <person name="Childs K.L."/>
            <person name="Yandell M."/>
            <person name="Gundlach H."/>
            <person name="Mayer K.F."/>
            <person name="Schwartz D.C."/>
            <person name="Town C.D."/>
        </authorList>
    </citation>
    <scope>GENOME REANNOTATION</scope>
    <source>
        <strain evidence="8 9">cv. Jemalong A17</strain>
    </source>
</reference>
<feature type="domain" description="Terpene synthase metal-binding" evidence="5">
    <location>
        <begin position="221"/>
        <end position="462"/>
    </location>
</feature>
<dbReference type="SFLD" id="SFLDS00005">
    <property type="entry name" value="Isoprenoid_Synthase_Type_I"/>
    <property type="match status" value="1"/>
</dbReference>
<evidence type="ECO:0000313" key="7">
    <source>
        <dbReference type="EMBL" id="RHN67097.1"/>
    </source>
</evidence>
<name>G7IY13_MEDTR</name>
<feature type="domain" description="Terpene synthase N-terminal" evidence="4">
    <location>
        <begin position="13"/>
        <end position="150"/>
    </location>
</feature>
<dbReference type="Proteomes" id="UP000265566">
    <property type="component" value="Chromosome 3"/>
</dbReference>
<dbReference type="InterPro" id="IPR036965">
    <property type="entry name" value="Terpene_synth_N_sf"/>
</dbReference>
<evidence type="ECO:0000313" key="9">
    <source>
        <dbReference type="Proteomes" id="UP000002051"/>
    </source>
</evidence>
<dbReference type="GO" id="GO:0010333">
    <property type="term" value="F:terpene synthase activity"/>
    <property type="evidence" value="ECO:0000318"/>
    <property type="project" value="GO_Central"/>
</dbReference>
<evidence type="ECO:0000313" key="8">
    <source>
        <dbReference type="EnsemblPlants" id="AES70355"/>
    </source>
</evidence>
<proteinExistence type="predicted"/>
<evidence type="ECO:0000256" key="2">
    <source>
        <dbReference type="ARBA" id="ARBA00022723"/>
    </source>
</evidence>
<gene>
    <name evidence="8" type="primary">11445305</name>
    <name evidence="6" type="ordered locus">MTR_3g052120</name>
    <name evidence="7" type="ORF">MtrunA17_Chr3g0099031</name>
</gene>
<dbReference type="InterPro" id="IPR008949">
    <property type="entry name" value="Isoprenoid_synthase_dom_sf"/>
</dbReference>
<reference evidence="7" key="4">
    <citation type="journal article" date="2018" name="Nat. Plants">
        <title>Whole-genome landscape of Medicago truncatula symbiotic genes.</title>
        <authorList>
            <person name="Pecrix Y."/>
            <person name="Gamas P."/>
            <person name="Carrere S."/>
        </authorList>
    </citation>
    <scope>NUCLEOTIDE SEQUENCE</scope>
    <source>
        <tissue evidence="7">Leaves</tissue>
    </source>
</reference>
<dbReference type="InterPro" id="IPR050148">
    <property type="entry name" value="Terpene_synthase-like"/>
</dbReference>
<dbReference type="SUPFAM" id="SSF48576">
    <property type="entry name" value="Terpenoid synthases"/>
    <property type="match status" value="1"/>
</dbReference>
<dbReference type="HOGENOM" id="CLU_003125_7_1_1"/>
<dbReference type="Pfam" id="PF03936">
    <property type="entry name" value="Terpene_synth_C"/>
    <property type="match status" value="1"/>
</dbReference>
<reference evidence="6 9" key="1">
    <citation type="journal article" date="2011" name="Nature">
        <title>The Medicago genome provides insight into the evolution of rhizobial symbioses.</title>
        <authorList>
            <person name="Young N.D."/>
            <person name="Debelle F."/>
            <person name="Oldroyd G.E."/>
            <person name="Geurts R."/>
            <person name="Cannon S.B."/>
            <person name="Udvardi M.K."/>
            <person name="Benedito V.A."/>
            <person name="Mayer K.F."/>
            <person name="Gouzy J."/>
            <person name="Schoof H."/>
            <person name="Van de Peer Y."/>
            <person name="Proost S."/>
            <person name="Cook D.R."/>
            <person name="Meyers B.C."/>
            <person name="Spannagl M."/>
            <person name="Cheung F."/>
            <person name="De Mita S."/>
            <person name="Krishnakumar V."/>
            <person name="Gundlach H."/>
            <person name="Zhou S."/>
            <person name="Mudge J."/>
            <person name="Bharti A.K."/>
            <person name="Murray J.D."/>
            <person name="Naoumkina M.A."/>
            <person name="Rosen B."/>
            <person name="Silverstein K.A."/>
            <person name="Tang H."/>
            <person name="Rombauts S."/>
            <person name="Zhao P.X."/>
            <person name="Zhou P."/>
            <person name="Barbe V."/>
            <person name="Bardou P."/>
            <person name="Bechner M."/>
            <person name="Bellec A."/>
            <person name="Berger A."/>
            <person name="Berges H."/>
            <person name="Bidwell S."/>
            <person name="Bisseling T."/>
            <person name="Choisne N."/>
            <person name="Couloux A."/>
            <person name="Denny R."/>
            <person name="Deshpande S."/>
            <person name="Dai X."/>
            <person name="Doyle J.J."/>
            <person name="Dudez A.M."/>
            <person name="Farmer A.D."/>
            <person name="Fouteau S."/>
            <person name="Franken C."/>
            <person name="Gibelin C."/>
            <person name="Gish J."/>
            <person name="Goldstein S."/>
            <person name="Gonzalez A.J."/>
            <person name="Green P.J."/>
            <person name="Hallab A."/>
            <person name="Hartog M."/>
            <person name="Hua A."/>
            <person name="Humphray S.J."/>
            <person name="Jeong D.H."/>
            <person name="Jing Y."/>
            <person name="Jocker A."/>
            <person name="Kenton S.M."/>
            <person name="Kim D.J."/>
            <person name="Klee K."/>
            <person name="Lai H."/>
            <person name="Lang C."/>
            <person name="Lin S."/>
            <person name="Macmil S.L."/>
            <person name="Magdelenat G."/>
            <person name="Matthews L."/>
            <person name="McCorrison J."/>
            <person name="Monaghan E.L."/>
            <person name="Mun J.H."/>
            <person name="Najar F.Z."/>
            <person name="Nicholson C."/>
            <person name="Noirot C."/>
            <person name="O'Bleness M."/>
            <person name="Paule C.R."/>
            <person name="Poulain J."/>
            <person name="Prion F."/>
            <person name="Qin B."/>
            <person name="Qu C."/>
            <person name="Retzel E.F."/>
            <person name="Riddle C."/>
            <person name="Sallet E."/>
            <person name="Samain S."/>
            <person name="Samson N."/>
            <person name="Sanders I."/>
            <person name="Saurat O."/>
            <person name="Scarpelli C."/>
            <person name="Schiex T."/>
            <person name="Segurens B."/>
            <person name="Severin A.J."/>
            <person name="Sherrier D.J."/>
            <person name="Shi R."/>
            <person name="Sims S."/>
            <person name="Singer S.R."/>
            <person name="Sinharoy S."/>
            <person name="Sterck L."/>
            <person name="Viollet A."/>
            <person name="Wang B.B."/>
            <person name="Wang K."/>
            <person name="Wang M."/>
            <person name="Wang X."/>
            <person name="Warfsmann J."/>
            <person name="Weissenbach J."/>
            <person name="White D.D."/>
            <person name="White J.D."/>
            <person name="Wiley G.B."/>
            <person name="Wincker P."/>
            <person name="Xing Y."/>
            <person name="Yang L."/>
            <person name="Yao Z."/>
            <person name="Ying F."/>
            <person name="Zhai J."/>
            <person name="Zhou L."/>
            <person name="Zuber A."/>
            <person name="Denarie J."/>
            <person name="Dixon R.A."/>
            <person name="May G.D."/>
            <person name="Schwartz D.C."/>
            <person name="Rogers J."/>
            <person name="Quetier F."/>
            <person name="Town C.D."/>
            <person name="Roe B.A."/>
        </authorList>
    </citation>
    <scope>NUCLEOTIDE SEQUENCE [LARGE SCALE GENOMIC DNA]</scope>
    <source>
        <strain evidence="6">A17</strain>
        <strain evidence="8 9">cv. Jemalong A17</strain>
    </source>
</reference>
<dbReference type="eggNOG" id="ENOG502QTGK">
    <property type="taxonomic scope" value="Eukaryota"/>
</dbReference>
<dbReference type="GO" id="GO:0046246">
    <property type="term" value="P:terpene biosynthetic process"/>
    <property type="evidence" value="ECO:0000318"/>
    <property type="project" value="GO_Central"/>
</dbReference>
<evidence type="ECO:0000259" key="4">
    <source>
        <dbReference type="Pfam" id="PF01397"/>
    </source>
</evidence>
<dbReference type="InterPro" id="IPR034741">
    <property type="entry name" value="Terpene_cyclase-like_1_C"/>
</dbReference>
<dbReference type="PANTHER" id="PTHR31225">
    <property type="entry name" value="OS04G0344100 PROTEIN-RELATED"/>
    <property type="match status" value="1"/>
</dbReference>
<dbReference type="AlphaFoldDB" id="G7IY13"/>
<dbReference type="EC" id="4.2.3.48" evidence="7"/>
<dbReference type="STRING" id="3880.G7IY13"/>
<dbReference type="GO" id="GO:0000287">
    <property type="term" value="F:magnesium ion binding"/>
    <property type="evidence" value="ECO:0007669"/>
    <property type="project" value="InterPro"/>
</dbReference>
<dbReference type="InterPro" id="IPR008930">
    <property type="entry name" value="Terpenoid_cyclase/PrenylTrfase"/>
</dbReference>
<reference evidence="8" key="3">
    <citation type="submission" date="2015-04" db="UniProtKB">
        <authorList>
            <consortium name="EnsemblPlants"/>
        </authorList>
    </citation>
    <scope>IDENTIFICATION</scope>
    <source>
        <strain evidence="8">cv. Jemalong A17</strain>
    </source>
</reference>